<name>A0A1F7ZIM0_9EURO</name>
<evidence type="ECO:0000313" key="1">
    <source>
        <dbReference type="EMBL" id="OGM39290.1"/>
    </source>
</evidence>
<evidence type="ECO:0008006" key="3">
    <source>
        <dbReference type="Google" id="ProtNLM"/>
    </source>
</evidence>
<dbReference type="OrthoDB" id="4510091at2759"/>
<dbReference type="GeneID" id="34455536"/>
<reference evidence="1 2" key="1">
    <citation type="journal article" date="2016" name="Genome Biol. Evol.">
        <title>Draft genome sequence of an aflatoxigenic Aspergillus species, A. bombycis.</title>
        <authorList>
            <person name="Moore G.G."/>
            <person name="Mack B.M."/>
            <person name="Beltz S.B."/>
            <person name="Gilbert M.K."/>
        </authorList>
    </citation>
    <scope>NUCLEOTIDE SEQUENCE [LARGE SCALE GENOMIC DNA]</scope>
    <source>
        <strain evidence="2">NRRL 26010</strain>
    </source>
</reference>
<gene>
    <name evidence="1" type="ORF">ABOM_012146</name>
</gene>
<evidence type="ECO:0000313" key="2">
    <source>
        <dbReference type="Proteomes" id="UP000179179"/>
    </source>
</evidence>
<dbReference type="STRING" id="109264.A0A1F7ZIM0"/>
<accession>A0A1F7ZIM0</accession>
<keyword evidence="2" id="KW-1185">Reference proteome</keyword>
<dbReference type="EMBL" id="LYCR01000225">
    <property type="protein sequence ID" value="OGM39290.1"/>
    <property type="molecule type" value="Genomic_DNA"/>
</dbReference>
<proteinExistence type="predicted"/>
<dbReference type="AlphaFoldDB" id="A0A1F7ZIM0"/>
<dbReference type="RefSeq" id="XP_022383007.1">
    <property type="nucleotide sequence ID" value="XM_022539274.1"/>
</dbReference>
<organism evidence="1 2">
    <name type="scientific">Aspergillus bombycis</name>
    <dbReference type="NCBI Taxonomy" id="109264"/>
    <lineage>
        <taxon>Eukaryota</taxon>
        <taxon>Fungi</taxon>
        <taxon>Dikarya</taxon>
        <taxon>Ascomycota</taxon>
        <taxon>Pezizomycotina</taxon>
        <taxon>Eurotiomycetes</taxon>
        <taxon>Eurotiomycetidae</taxon>
        <taxon>Eurotiales</taxon>
        <taxon>Aspergillaceae</taxon>
        <taxon>Aspergillus</taxon>
    </lineage>
</organism>
<sequence length="357" mass="41023">MESTRAAQVGIHSLPIELLTIIVQMGEIKYSLKSLSQVNKAFRQLCAPLLFNTLRITSSTAGLSYLTQASQSPIRSLVKTIRYEVSELIDPLTQNWDTFRACIYPVSEYTRDRKERWSTLGGRDVSYSTVYSYFCTRSQEQHAIIRSDHDTTVLCASLPSFPHLNTILLRFSSNIKQPFRWLADRVLLDGQVSFPDHVRKVATAIKSAKESGISIQIFIISGFYPRFLPEKLHEPNLLKDALTDIQELRVEDSPSLLGFFARSPLPSLRRFELGSYWMSVAELKEFVYAHANTLRYLHLQDIWLLREKGEEGYIDLSLATTETILESIRDIRRSNILQELTMNRQINGICEIRELLR</sequence>
<comment type="caution">
    <text evidence="1">The sequence shown here is derived from an EMBL/GenBank/DDBJ whole genome shotgun (WGS) entry which is preliminary data.</text>
</comment>
<dbReference type="Proteomes" id="UP000179179">
    <property type="component" value="Unassembled WGS sequence"/>
</dbReference>
<protein>
    <recommendedName>
        <fullName evidence="3">F-box domain-containing protein</fullName>
    </recommendedName>
</protein>